<keyword evidence="3 7" id="KW-0812">Transmembrane</keyword>
<dbReference type="OrthoDB" id="3535301at2"/>
<evidence type="ECO:0000259" key="8">
    <source>
        <dbReference type="Pfam" id="PF04024"/>
    </source>
</evidence>
<keyword evidence="4 7" id="KW-1133">Transmembrane helix</keyword>
<gene>
    <name evidence="9" type="ORF">ACRB68_55880</name>
</gene>
<feature type="region of interest" description="Disordered" evidence="6">
    <location>
        <begin position="147"/>
        <end position="168"/>
    </location>
</feature>
<evidence type="ECO:0000256" key="4">
    <source>
        <dbReference type="ARBA" id="ARBA00022989"/>
    </source>
</evidence>
<keyword evidence="2" id="KW-1003">Cell membrane</keyword>
<dbReference type="Pfam" id="PF04024">
    <property type="entry name" value="PspC"/>
    <property type="match status" value="1"/>
</dbReference>
<evidence type="ECO:0000256" key="5">
    <source>
        <dbReference type="ARBA" id="ARBA00023136"/>
    </source>
</evidence>
<accession>A0A7K0C206</accession>
<dbReference type="GO" id="GO:0005886">
    <property type="term" value="C:plasma membrane"/>
    <property type="evidence" value="ECO:0007669"/>
    <property type="project" value="UniProtKB-SubCell"/>
</dbReference>
<feature type="transmembrane region" description="Helical" evidence="7">
    <location>
        <begin position="43"/>
        <end position="70"/>
    </location>
</feature>
<feature type="domain" description="Phage shock protein PspC N-terminal" evidence="8">
    <location>
        <begin position="16"/>
        <end position="72"/>
    </location>
</feature>
<proteinExistence type="predicted"/>
<dbReference type="AlphaFoldDB" id="A0A7K0C206"/>
<feature type="transmembrane region" description="Helical" evidence="7">
    <location>
        <begin position="237"/>
        <end position="257"/>
    </location>
</feature>
<feature type="compositionally biased region" description="Pro residues" evidence="6">
    <location>
        <begin position="154"/>
        <end position="166"/>
    </location>
</feature>
<evidence type="ECO:0000256" key="3">
    <source>
        <dbReference type="ARBA" id="ARBA00022692"/>
    </source>
</evidence>
<evidence type="ECO:0000256" key="1">
    <source>
        <dbReference type="ARBA" id="ARBA00004162"/>
    </source>
</evidence>
<evidence type="ECO:0000313" key="10">
    <source>
        <dbReference type="Proteomes" id="UP000487268"/>
    </source>
</evidence>
<dbReference type="PANTHER" id="PTHR33885">
    <property type="entry name" value="PHAGE SHOCK PROTEIN C"/>
    <property type="match status" value="1"/>
</dbReference>
<feature type="transmembrane region" description="Helical" evidence="7">
    <location>
        <begin position="211"/>
        <end position="231"/>
    </location>
</feature>
<dbReference type="EMBL" id="WEGH01000003">
    <property type="protein sequence ID" value="MQY07487.1"/>
    <property type="molecule type" value="Genomic_DNA"/>
</dbReference>
<feature type="transmembrane region" description="Helical" evidence="7">
    <location>
        <begin position="91"/>
        <end position="113"/>
    </location>
</feature>
<dbReference type="PANTHER" id="PTHR33885:SF3">
    <property type="entry name" value="PHAGE SHOCK PROTEIN C"/>
    <property type="match status" value="1"/>
</dbReference>
<keyword evidence="5 7" id="KW-0472">Membrane</keyword>
<comment type="caution">
    <text evidence="9">The sequence shown here is derived from an EMBL/GenBank/DDBJ whole genome shotgun (WGS) entry which is preliminary data.</text>
</comment>
<name>A0A7K0C206_9ACTN</name>
<feature type="transmembrane region" description="Helical" evidence="7">
    <location>
        <begin position="264"/>
        <end position="282"/>
    </location>
</feature>
<evidence type="ECO:0000256" key="6">
    <source>
        <dbReference type="SAM" id="MobiDB-lite"/>
    </source>
</evidence>
<organism evidence="9 10">
    <name type="scientific">Actinomadura macrotermitis</name>
    <dbReference type="NCBI Taxonomy" id="2585200"/>
    <lineage>
        <taxon>Bacteria</taxon>
        <taxon>Bacillati</taxon>
        <taxon>Actinomycetota</taxon>
        <taxon>Actinomycetes</taxon>
        <taxon>Streptosporangiales</taxon>
        <taxon>Thermomonosporaceae</taxon>
        <taxon>Actinomadura</taxon>
    </lineage>
</organism>
<dbReference type="Proteomes" id="UP000487268">
    <property type="component" value="Unassembled WGS sequence"/>
</dbReference>
<evidence type="ECO:0000256" key="7">
    <source>
        <dbReference type="SAM" id="Phobius"/>
    </source>
</evidence>
<keyword evidence="10" id="KW-1185">Reference proteome</keyword>
<evidence type="ECO:0000313" key="9">
    <source>
        <dbReference type="EMBL" id="MQY07487.1"/>
    </source>
</evidence>
<protein>
    <recommendedName>
        <fullName evidence="8">Phage shock protein PspC N-terminal domain-containing protein</fullName>
    </recommendedName>
</protein>
<sequence length="408" mass="42109">MVDMAEQPVKEEQTYKRIARVPEGRIIAGVCTGLGRYTGIDPVVFRVGFGILVLAHGQGILLYIAAALLMPAAPDTGSLAEQLFKRWFDGNAVLALLGALLCLGVAGTLVGGGVSTDSIATLTVFGLVLLVAHARGVDLAGVARGLPERMQGHPPTPGADPDPAPGPISLDKYVPSGGGVPDGMIDLAAYGASDTLTRPPAAPRKDKRSPLTFFTVLAACGVGAATVPLARSHPEPQALMIVAAAALAVVGGGLLLGGFFRVHGLATVGTLLTFTLLAGGVANEVPKGSRFGDVEWRPVDMTSAQQAYRLGVGTATLDLTALPVRSGQRVVVSAEVLFGELNVRLPAGARVELNAQVGLGDLKVRQRTFSGPNARTTQVLEPEGGPADPPVIELRVRGRFGDVEVSHG</sequence>
<reference evidence="9 10" key="1">
    <citation type="submission" date="2019-10" db="EMBL/GenBank/DDBJ databases">
        <title>Actinomadura rubteroloni sp. nov. and Actinomadura macrotermitis sp. nov., isolated from the gut of fungus growing-termite Macrotermes natalensis.</title>
        <authorList>
            <person name="Benndorf R."/>
            <person name="Martin K."/>
            <person name="Kuefner M."/>
            <person name="De Beer W."/>
            <person name="Kaster A.-K."/>
            <person name="Vollmers J."/>
            <person name="Poulsen M."/>
            <person name="Beemelmanns C."/>
        </authorList>
    </citation>
    <scope>NUCLEOTIDE SEQUENCE [LARGE SCALE GENOMIC DNA]</scope>
    <source>
        <strain evidence="9 10">RB68</strain>
    </source>
</reference>
<evidence type="ECO:0000256" key="2">
    <source>
        <dbReference type="ARBA" id="ARBA00022475"/>
    </source>
</evidence>
<dbReference type="InterPro" id="IPR007168">
    <property type="entry name" value="Phageshock_PspC_N"/>
</dbReference>
<dbReference type="InterPro" id="IPR052027">
    <property type="entry name" value="PspC"/>
</dbReference>
<comment type="subcellular location">
    <subcellularLocation>
        <location evidence="1">Cell membrane</location>
        <topology evidence="1">Single-pass membrane protein</topology>
    </subcellularLocation>
</comment>